<dbReference type="PROSITE" id="PS50234">
    <property type="entry name" value="VWFA"/>
    <property type="match status" value="1"/>
</dbReference>
<dbReference type="Gene3D" id="3.40.50.410">
    <property type="entry name" value="von Willebrand factor, type A domain"/>
    <property type="match status" value="1"/>
</dbReference>
<evidence type="ECO:0000256" key="1">
    <source>
        <dbReference type="SAM" id="SignalP"/>
    </source>
</evidence>
<protein>
    <submittedName>
        <fullName evidence="3">VWA domain-containing protein</fullName>
    </submittedName>
</protein>
<feature type="chain" id="PRO_5045111870" evidence="1">
    <location>
        <begin position="20"/>
        <end position="467"/>
    </location>
</feature>
<reference evidence="3 4" key="1">
    <citation type="submission" date="2023-04" db="EMBL/GenBank/DDBJ databases">
        <title>Taxonomic identification of the Arctic strain Aequorivita sp. nov. and transcriptomic analysis in response to temperature stress.</title>
        <authorList>
            <person name="Liu W."/>
            <person name="Cong B."/>
            <person name="Lin J."/>
        </authorList>
    </citation>
    <scope>NUCLEOTIDE SEQUENCE [LARGE SCALE GENOMIC DNA]</scope>
    <source>
        <strain evidence="3 4">Ant34-E75</strain>
    </source>
</reference>
<keyword evidence="1" id="KW-0732">Signal</keyword>
<proteinExistence type="predicted"/>
<dbReference type="SMART" id="SM00327">
    <property type="entry name" value="VWA"/>
    <property type="match status" value="1"/>
</dbReference>
<name>A0ABY8KUZ1_9FLAO</name>
<dbReference type="SUPFAM" id="SSF53300">
    <property type="entry name" value="vWA-like"/>
    <property type="match status" value="1"/>
</dbReference>
<dbReference type="RefSeq" id="WP_279448328.1">
    <property type="nucleotide sequence ID" value="NZ_CP122379.1"/>
</dbReference>
<evidence type="ECO:0000259" key="2">
    <source>
        <dbReference type="PROSITE" id="PS50234"/>
    </source>
</evidence>
<feature type="domain" description="VWFA" evidence="2">
    <location>
        <begin position="30"/>
        <end position="208"/>
    </location>
</feature>
<organism evidence="3 4">
    <name type="scientific">Aequorivita marisscotiae</name>
    <dbReference type="NCBI Taxonomy" id="3040348"/>
    <lineage>
        <taxon>Bacteria</taxon>
        <taxon>Pseudomonadati</taxon>
        <taxon>Bacteroidota</taxon>
        <taxon>Flavobacteriia</taxon>
        <taxon>Flavobacteriales</taxon>
        <taxon>Flavobacteriaceae</taxon>
        <taxon>Aequorivita</taxon>
    </lineage>
</organism>
<accession>A0ABY8KUZ1</accession>
<evidence type="ECO:0000313" key="3">
    <source>
        <dbReference type="EMBL" id="WGF92364.1"/>
    </source>
</evidence>
<gene>
    <name evidence="3" type="ORF">QCQ61_14285</name>
</gene>
<dbReference type="Proteomes" id="UP001238523">
    <property type="component" value="Chromosome"/>
</dbReference>
<dbReference type="EMBL" id="CP122379">
    <property type="protein sequence ID" value="WGF92364.1"/>
    <property type="molecule type" value="Genomic_DNA"/>
</dbReference>
<dbReference type="InterPro" id="IPR036465">
    <property type="entry name" value="vWFA_dom_sf"/>
</dbReference>
<sequence>MKQLVTIFCILLFTFQSEAQTKQAPEVPSPIIFIYDASGSMWGQMQGKTKMEIASTVLSNSINDFAENQKIGLVAYGHRKKGDCRDVETLLPISNTSKSEVALAVKNIKPLGMTPLAYSAEMVMEQLRKSKEKATIVLITDGIESCDGDICDVVKAAKKEGIDFKLHIVGFGLKAGETKQLECAAKAGDGNYYDAADASGLSEAMTEVASETVDKPKGNHGVYATMNGKAIDALVTAYKAGTKNKAGGTRTYRDTSFVYLPQETYDLEIRPLENSRVEPIILKGIRTSNDNKTYSIISFDGGKFAVTSTNNGEGWDSTVKILDADGKTVGGGRTYGRTKEFELNAGTYSVVLQAIKLNGIHTKAKVENQVVTAGQTTAVDYNFESGTLEVVPMGGGKNIDATVNIIEVNSRTSVGGGRSYDRGVKMNINPGTYEIKVRALKKTGFSGDKSATVTVKKGEAIKQTFNY</sequence>
<dbReference type="InterPro" id="IPR002035">
    <property type="entry name" value="VWF_A"/>
</dbReference>
<feature type="signal peptide" evidence="1">
    <location>
        <begin position="1"/>
        <end position="19"/>
    </location>
</feature>
<dbReference type="Pfam" id="PF00092">
    <property type="entry name" value="VWA"/>
    <property type="match status" value="1"/>
</dbReference>
<evidence type="ECO:0000313" key="4">
    <source>
        <dbReference type="Proteomes" id="UP001238523"/>
    </source>
</evidence>
<keyword evidence="4" id="KW-1185">Reference proteome</keyword>